<dbReference type="OrthoDB" id="4062651at2759"/>
<feature type="region of interest" description="Disordered" evidence="1">
    <location>
        <begin position="1"/>
        <end position="58"/>
    </location>
</feature>
<dbReference type="InterPro" id="IPR010730">
    <property type="entry name" value="HET"/>
</dbReference>
<gene>
    <name evidence="3" type="ORF">M421DRAFT_275088</name>
</gene>
<protein>
    <submittedName>
        <fullName evidence="3">HET-domain-containing protein</fullName>
    </submittedName>
</protein>
<evidence type="ECO:0000313" key="3">
    <source>
        <dbReference type="EMBL" id="KAF1924719.1"/>
    </source>
</evidence>
<evidence type="ECO:0000259" key="2">
    <source>
        <dbReference type="PROSITE" id="PS50011"/>
    </source>
</evidence>
<dbReference type="EMBL" id="ML978991">
    <property type="protein sequence ID" value="KAF1924719.1"/>
    <property type="molecule type" value="Genomic_DNA"/>
</dbReference>
<dbReference type="PROSITE" id="PS50011">
    <property type="entry name" value="PROTEIN_KINASE_DOM"/>
    <property type="match status" value="1"/>
</dbReference>
<proteinExistence type="predicted"/>
<feature type="compositionally biased region" description="Polar residues" evidence="1">
    <location>
        <begin position="1202"/>
        <end position="1213"/>
    </location>
</feature>
<evidence type="ECO:0000313" key="4">
    <source>
        <dbReference type="Proteomes" id="UP000800082"/>
    </source>
</evidence>
<dbReference type="GO" id="GO:0004672">
    <property type="term" value="F:protein kinase activity"/>
    <property type="evidence" value="ECO:0007669"/>
    <property type="project" value="InterPro"/>
</dbReference>
<feature type="region of interest" description="Disordered" evidence="1">
    <location>
        <begin position="373"/>
        <end position="403"/>
    </location>
</feature>
<dbReference type="InterPro" id="IPR000719">
    <property type="entry name" value="Prot_kinase_dom"/>
</dbReference>
<dbReference type="GO" id="GO:0005524">
    <property type="term" value="F:ATP binding"/>
    <property type="evidence" value="ECO:0007669"/>
    <property type="project" value="InterPro"/>
</dbReference>
<feature type="region of interest" description="Disordered" evidence="1">
    <location>
        <begin position="642"/>
        <end position="683"/>
    </location>
</feature>
<dbReference type="GeneID" id="54346491"/>
<reference evidence="3" key="1">
    <citation type="journal article" date="2020" name="Stud. Mycol.">
        <title>101 Dothideomycetes genomes: a test case for predicting lifestyles and emergence of pathogens.</title>
        <authorList>
            <person name="Haridas S."/>
            <person name="Albert R."/>
            <person name="Binder M."/>
            <person name="Bloem J."/>
            <person name="Labutti K."/>
            <person name="Salamov A."/>
            <person name="Andreopoulos B."/>
            <person name="Baker S."/>
            <person name="Barry K."/>
            <person name="Bills G."/>
            <person name="Bluhm B."/>
            <person name="Cannon C."/>
            <person name="Castanera R."/>
            <person name="Culley D."/>
            <person name="Daum C."/>
            <person name="Ezra D."/>
            <person name="Gonzalez J."/>
            <person name="Henrissat B."/>
            <person name="Kuo A."/>
            <person name="Liang C."/>
            <person name="Lipzen A."/>
            <person name="Lutzoni F."/>
            <person name="Magnuson J."/>
            <person name="Mondo S."/>
            <person name="Nolan M."/>
            <person name="Ohm R."/>
            <person name="Pangilinan J."/>
            <person name="Park H.-J."/>
            <person name="Ramirez L."/>
            <person name="Alfaro M."/>
            <person name="Sun H."/>
            <person name="Tritt A."/>
            <person name="Yoshinaga Y."/>
            <person name="Zwiers L.-H."/>
            <person name="Turgeon B."/>
            <person name="Goodwin S."/>
            <person name="Spatafora J."/>
            <person name="Crous P."/>
            <person name="Grigoriev I."/>
        </authorList>
    </citation>
    <scope>NUCLEOTIDE SEQUENCE</scope>
    <source>
        <strain evidence="3">CBS 183.55</strain>
    </source>
</reference>
<dbReference type="Gene3D" id="1.10.510.10">
    <property type="entry name" value="Transferase(Phosphotransferase) domain 1"/>
    <property type="match status" value="2"/>
</dbReference>
<dbReference type="Pfam" id="PF00069">
    <property type="entry name" value="Pkinase"/>
    <property type="match status" value="1"/>
</dbReference>
<dbReference type="InterPro" id="IPR011009">
    <property type="entry name" value="Kinase-like_dom_sf"/>
</dbReference>
<dbReference type="PANTHER" id="PTHR33112:SF10">
    <property type="entry name" value="TOL"/>
    <property type="match status" value="1"/>
</dbReference>
<dbReference type="Pfam" id="PF06985">
    <property type="entry name" value="HET"/>
    <property type="match status" value="1"/>
</dbReference>
<name>A0A6A5RBJ4_9PLEO</name>
<feature type="compositionally biased region" description="Polar residues" evidence="1">
    <location>
        <begin position="390"/>
        <end position="402"/>
    </location>
</feature>
<keyword evidence="4" id="KW-1185">Reference proteome</keyword>
<accession>A0A6A5RBJ4</accession>
<organism evidence="3 4">
    <name type="scientific">Didymella exigua CBS 183.55</name>
    <dbReference type="NCBI Taxonomy" id="1150837"/>
    <lineage>
        <taxon>Eukaryota</taxon>
        <taxon>Fungi</taxon>
        <taxon>Dikarya</taxon>
        <taxon>Ascomycota</taxon>
        <taxon>Pezizomycotina</taxon>
        <taxon>Dothideomycetes</taxon>
        <taxon>Pleosporomycetidae</taxon>
        <taxon>Pleosporales</taxon>
        <taxon>Pleosporineae</taxon>
        <taxon>Didymellaceae</taxon>
        <taxon>Didymella</taxon>
    </lineage>
</organism>
<feature type="region of interest" description="Disordered" evidence="1">
    <location>
        <begin position="1195"/>
        <end position="1215"/>
    </location>
</feature>
<feature type="compositionally biased region" description="Polar residues" evidence="1">
    <location>
        <begin position="1"/>
        <end position="47"/>
    </location>
</feature>
<feature type="domain" description="Protein kinase" evidence="2">
    <location>
        <begin position="221"/>
        <end position="621"/>
    </location>
</feature>
<dbReference type="Proteomes" id="UP000800082">
    <property type="component" value="Unassembled WGS sequence"/>
</dbReference>
<dbReference type="SUPFAM" id="SSF56112">
    <property type="entry name" value="Protein kinase-like (PK-like)"/>
    <property type="match status" value="1"/>
</dbReference>
<sequence>MVLMTHVSSARQSHTIIDPTHPSQGNDGTQNCSHSSSSTLPANPASEQQEHTHEPSTPAIDLGYIREEISKILDSNPIGLDPEGEYAPDRELERLLSVINVRAVLGGDAGKPLEDYALRERGTFATLLLMHYGRANLKKAMQAFQSSAFTDAILQSKDLALCDPDPCGRDCRHHFPKPPWNSASLRDLKKTRWHFLVPKFDHKIFEYDVQPEQYLPFKRSRKKPQQRAEGFFSTVSCVEMLSDKQDAIRFTKRPFIDVALKELQRVILPSGRPYDIRQEWLREVKAHKELSDVHAHLVQGIAAYRTDANDSENEKYCIVLEWADGGNLRSFWNSNTECQLNDDPSNNRYRIKAMLGQFLGLAECLELMHTRTTQRESFDEPDLDTGLQHVDQQNPSRSQVSFQPKPKIAVQGTDEFSVTEKDPRLEYWRHGDIKPENILRFIKGDDKNWLGTLKLADLGRAQQHAERTAMRQSAEREQFRTVLYEPPDLYDDKHKNGQGQISRLFDVWSMGCVIFECVVWMLYGAKTIASFQDNPTIKKYELVGTPYWIIDGANGYKLTDRLTAWMQHISEDSTGYSNALGDLVRLVRDKLLVIKLPQDSELPAPGTRISASNMRKEIELIVRKAAENDDYLFSRANKFVAQPPPADRSNTSLLLPRSHGSPEKQRDSLMVPGASTSRPTVGGAATTLAESRVYTDTVRDTWLHLDDNTFAGSVSISDHPHDDDALCSKCQQIDLVSDQFNFDRKDIEATINKCRLCALVPTVLARTGIGAHHSVNLTRDFDHFTVLQSDAKVTKVLRVCRTDESSDSSLQELPRGAPNLFGPSDLGAFVRLPHAWLKDCDGHSTCHPKRDQSILPVRLVCVKDVDRPKIVDSAAITGDTTNERYIAFSHKWGDKHFPTTTSHNLAARRELIPKDELPQSFIDAIKVTKALGCDYLWIDSLCINQGSDGDFDAQASSMQNVYSNAYCVIAASKAEGATEGFLFRKNGLASAGSVRKSGVYVSAITNDFTRDVLESPLNRRGWAFQERALARRTIFFTATQMYWECGHGIRCETLAKLGHDEIAFLGDANFPSKAIDRDGSRGTQIHIWTSIFKDYALLDISRPPDRSVAIEGLMARLAGAFKTASLYGLFRRFWGRCLLWRRPQNGLPMRRVLQEGYDIKLAPTWSWMAVLGGIDFLSPEGGQVLWNSGIDLPPALNKDSPQRQQKTLPQRPTDSIAEEDAIIAPAYRFTAASQYESEQGIYYDDDTTRADEKVRAVIICTSQEQDDSKKEHHVLLVLEAMLTTVPPTYERIGVGLLPETCIDRRSRIEIAIG</sequence>
<dbReference type="PANTHER" id="PTHR33112">
    <property type="entry name" value="DOMAIN PROTEIN, PUTATIVE-RELATED"/>
    <property type="match status" value="1"/>
</dbReference>
<dbReference type="RefSeq" id="XP_033444971.1">
    <property type="nucleotide sequence ID" value="XM_033588844.1"/>
</dbReference>
<evidence type="ECO:0000256" key="1">
    <source>
        <dbReference type="SAM" id="MobiDB-lite"/>
    </source>
</evidence>
<dbReference type="SMART" id="SM00220">
    <property type="entry name" value="S_TKc"/>
    <property type="match status" value="1"/>
</dbReference>